<reference evidence="2" key="1">
    <citation type="journal article" date="2014" name="Genome Biol.">
        <title>Transcriptome and methylome profiling reveals relics of genome dominance in the mesopolyploid Brassica oleracea.</title>
        <authorList>
            <person name="Parkin I.A."/>
            <person name="Koh C."/>
            <person name="Tang H."/>
            <person name="Robinson S.J."/>
            <person name="Kagale S."/>
            <person name="Clarke W.E."/>
            <person name="Town C.D."/>
            <person name="Nixon J."/>
            <person name="Krishnakumar V."/>
            <person name="Bidwell S.L."/>
            <person name="Denoeud F."/>
            <person name="Belcram H."/>
            <person name="Links M.G."/>
            <person name="Just J."/>
            <person name="Clarke C."/>
            <person name="Bender T."/>
            <person name="Huebert T."/>
            <person name="Mason A.S."/>
            <person name="Pires J.C."/>
            <person name="Barker G."/>
            <person name="Moore J."/>
            <person name="Walley P.G."/>
            <person name="Manoli S."/>
            <person name="Batley J."/>
            <person name="Edwards D."/>
            <person name="Nelson M.N."/>
            <person name="Wang X."/>
            <person name="Paterson A.H."/>
            <person name="King G."/>
            <person name="Bancroft I."/>
            <person name="Chalhoub B."/>
            <person name="Sharpe A.G."/>
        </authorList>
    </citation>
    <scope>NUCLEOTIDE SEQUENCE [LARGE SCALE GENOMIC DNA]</scope>
    <source>
        <strain evidence="2">cv. TO1000</strain>
    </source>
</reference>
<organism evidence="2 3">
    <name type="scientific">Brassica oleracea var. oleracea</name>
    <dbReference type="NCBI Taxonomy" id="109376"/>
    <lineage>
        <taxon>Eukaryota</taxon>
        <taxon>Viridiplantae</taxon>
        <taxon>Streptophyta</taxon>
        <taxon>Embryophyta</taxon>
        <taxon>Tracheophyta</taxon>
        <taxon>Spermatophyta</taxon>
        <taxon>Magnoliopsida</taxon>
        <taxon>eudicotyledons</taxon>
        <taxon>Gunneridae</taxon>
        <taxon>Pentapetalae</taxon>
        <taxon>rosids</taxon>
        <taxon>malvids</taxon>
        <taxon>Brassicales</taxon>
        <taxon>Brassicaceae</taxon>
        <taxon>Brassiceae</taxon>
        <taxon>Brassica</taxon>
    </lineage>
</organism>
<dbReference type="PANTHER" id="PTHR47592">
    <property type="entry name" value="PBF68 PROTEIN"/>
    <property type="match status" value="1"/>
</dbReference>
<protein>
    <recommendedName>
        <fullName evidence="1">Retrovirus-related Pol polyprotein from transposon TNT 1-94-like beta-barrel domain-containing protein</fullName>
    </recommendedName>
</protein>
<reference evidence="2" key="2">
    <citation type="submission" date="2015-06" db="UniProtKB">
        <authorList>
            <consortium name="EnsemblPlants"/>
        </authorList>
    </citation>
    <scope>IDENTIFICATION</scope>
</reference>
<dbReference type="AlphaFoldDB" id="A0A0D3A0M8"/>
<proteinExistence type="predicted"/>
<dbReference type="InterPro" id="IPR054722">
    <property type="entry name" value="PolX-like_BBD"/>
</dbReference>
<dbReference type="EnsemblPlants" id="Bo19128s010.1">
    <property type="protein sequence ID" value="Bo19128s010.1"/>
    <property type="gene ID" value="Bo19128s010"/>
</dbReference>
<dbReference type="PANTHER" id="PTHR47592:SF27">
    <property type="entry name" value="OS08G0421700 PROTEIN"/>
    <property type="match status" value="1"/>
</dbReference>
<evidence type="ECO:0000313" key="2">
    <source>
        <dbReference type="EnsemblPlants" id="Bo19128s010.1"/>
    </source>
</evidence>
<dbReference type="OMA" id="MPITHTG"/>
<accession>A0A0D3A0M8</accession>
<dbReference type="Pfam" id="PF22936">
    <property type="entry name" value="Pol_BBD"/>
    <property type="match status" value="1"/>
</dbReference>
<sequence>WQPRAHLASAAAYNASNWLLDSGATHHLTTDLNTLALHQPYNGGEEVMTADGTGMPITHTGSALLPTPHRSLTLNDVLYVPNVTKNLISVYKICNTNGVSVEFCPAHFQVKDLSTGVQ</sequence>
<dbReference type="Proteomes" id="UP000032141">
    <property type="component" value="Unassembled WGS sequence"/>
</dbReference>
<feature type="domain" description="Retrovirus-related Pol polyprotein from transposon TNT 1-94-like beta-barrel" evidence="1">
    <location>
        <begin position="18"/>
        <end position="95"/>
    </location>
</feature>
<name>A0A0D3A0M8_BRAOL</name>
<dbReference type="eggNOG" id="KOG0017">
    <property type="taxonomic scope" value="Eukaryota"/>
</dbReference>
<dbReference type="Gramene" id="Bo19128s010.1">
    <property type="protein sequence ID" value="Bo19128s010.1"/>
    <property type="gene ID" value="Bo19128s010"/>
</dbReference>
<keyword evidence="3" id="KW-1185">Reference proteome</keyword>
<dbReference type="HOGENOM" id="CLU_167985_0_0_1"/>
<evidence type="ECO:0000259" key="1">
    <source>
        <dbReference type="Pfam" id="PF22936"/>
    </source>
</evidence>
<evidence type="ECO:0000313" key="3">
    <source>
        <dbReference type="Proteomes" id="UP000032141"/>
    </source>
</evidence>